<evidence type="ECO:0000256" key="1">
    <source>
        <dbReference type="SAM" id="MobiDB-lite"/>
    </source>
</evidence>
<gene>
    <name evidence="3" type="ORF">EAS64_42570</name>
</gene>
<comment type="caution">
    <text evidence="3">The sequence shown here is derived from an EMBL/GenBank/DDBJ whole genome shotgun (WGS) entry which is preliminary data.</text>
</comment>
<dbReference type="OrthoDB" id="3853596at2"/>
<evidence type="ECO:0000256" key="2">
    <source>
        <dbReference type="SAM" id="Phobius"/>
    </source>
</evidence>
<keyword evidence="2" id="KW-0472">Membrane</keyword>
<dbReference type="RefSeq" id="WP_145862412.1">
    <property type="nucleotide sequence ID" value="NZ_RPFW01000017.1"/>
</dbReference>
<keyword evidence="2" id="KW-0812">Transmembrane</keyword>
<name>A0A6P2BKJ7_9ACTN</name>
<evidence type="ECO:0000313" key="3">
    <source>
        <dbReference type="EMBL" id="TVY98946.1"/>
    </source>
</evidence>
<dbReference type="EMBL" id="RPFW01000017">
    <property type="protein sequence ID" value="TVY98946.1"/>
    <property type="molecule type" value="Genomic_DNA"/>
</dbReference>
<keyword evidence="4" id="KW-1185">Reference proteome</keyword>
<feature type="region of interest" description="Disordered" evidence="1">
    <location>
        <begin position="277"/>
        <end position="311"/>
    </location>
</feature>
<keyword evidence="2" id="KW-1133">Transmembrane helix</keyword>
<feature type="transmembrane region" description="Helical" evidence="2">
    <location>
        <begin position="200"/>
        <end position="221"/>
    </location>
</feature>
<dbReference type="AlphaFoldDB" id="A0A6P2BKJ7"/>
<evidence type="ECO:0000313" key="4">
    <source>
        <dbReference type="Proteomes" id="UP000460272"/>
    </source>
</evidence>
<protein>
    <submittedName>
        <fullName evidence="3">Ribonuclease BN</fullName>
    </submittedName>
</protein>
<dbReference type="Proteomes" id="UP000460272">
    <property type="component" value="Unassembled WGS sequence"/>
</dbReference>
<organism evidence="3 4">
    <name type="scientific">Trebonia kvetii</name>
    <dbReference type="NCBI Taxonomy" id="2480626"/>
    <lineage>
        <taxon>Bacteria</taxon>
        <taxon>Bacillati</taxon>
        <taxon>Actinomycetota</taxon>
        <taxon>Actinomycetes</taxon>
        <taxon>Streptosporangiales</taxon>
        <taxon>Treboniaceae</taxon>
        <taxon>Trebonia</taxon>
    </lineage>
</organism>
<feature type="transmembrane region" description="Helical" evidence="2">
    <location>
        <begin position="44"/>
        <end position="68"/>
    </location>
</feature>
<feature type="compositionally biased region" description="Basic and acidic residues" evidence="1">
    <location>
        <begin position="285"/>
        <end position="303"/>
    </location>
</feature>
<feature type="transmembrane region" description="Helical" evidence="2">
    <location>
        <begin position="175"/>
        <end position="194"/>
    </location>
</feature>
<feature type="transmembrane region" description="Helical" evidence="2">
    <location>
        <begin position="144"/>
        <end position="163"/>
    </location>
</feature>
<proteinExistence type="predicted"/>
<accession>A0A6P2BKJ7</accession>
<feature type="transmembrane region" description="Helical" evidence="2">
    <location>
        <begin position="233"/>
        <end position="257"/>
    </location>
</feature>
<sequence>MSQIPNQAVHRALAGGAKRAWHDLRFGDLYRSGKEFELMGRAMGFAALAMLTMFPLLVLVAAASAVAHHGLARWVVYGMGLTGSSARAVVQLFSAPARVLGTTSAFSVLLLAVFGVTFAGSVQAGFERVWGLPAGPWHKIWRQAVWLTVLIAYIYAVATVGDVTGHAPAETVTRVSVAVVLGIAFFWWGLRFLVGGRVSYLAALPGAVVTVAFLTGLRAFSAWVFQPLIVSNAVTYGALGTVLIVQSWLIGVGWVVYGGQLFGRWLHDAWLRAGPDTRRGHRHPGGREQGHERPGGEESEPTHGDPSTPPG</sequence>
<reference evidence="3 4" key="1">
    <citation type="submission" date="2018-11" db="EMBL/GenBank/DDBJ databases">
        <title>Trebonia kvetii gen.nov., sp.nov., a novel acidophilic actinobacterium, and proposal of the new actinobacterial family Treboniaceae fam. nov.</title>
        <authorList>
            <person name="Rapoport D."/>
            <person name="Sagova-Mareckova M."/>
            <person name="Sedlacek I."/>
            <person name="Provaznik J."/>
            <person name="Kralova S."/>
            <person name="Pavlinic D."/>
            <person name="Benes V."/>
            <person name="Kopecky J."/>
        </authorList>
    </citation>
    <scope>NUCLEOTIDE SEQUENCE [LARGE SCALE GENOMIC DNA]</scope>
    <source>
        <strain evidence="3 4">15Tr583</strain>
    </source>
</reference>
<feature type="transmembrane region" description="Helical" evidence="2">
    <location>
        <begin position="105"/>
        <end position="124"/>
    </location>
</feature>